<dbReference type="InterPro" id="IPR048502">
    <property type="entry name" value="NamZ_N"/>
</dbReference>
<evidence type="ECO:0008006" key="4">
    <source>
        <dbReference type="Google" id="ProtNLM"/>
    </source>
</evidence>
<dbReference type="AlphaFoldDB" id="X1C092"/>
<gene>
    <name evidence="3" type="ORF">S01H4_21120</name>
</gene>
<dbReference type="Pfam" id="PF07075">
    <property type="entry name" value="NamZ_N"/>
    <property type="match status" value="1"/>
</dbReference>
<accession>X1C092</accession>
<protein>
    <recommendedName>
        <fullName evidence="4">DUF1343 domain-containing protein</fullName>
    </recommendedName>
</protein>
<evidence type="ECO:0000259" key="2">
    <source>
        <dbReference type="Pfam" id="PF20732"/>
    </source>
</evidence>
<reference evidence="3" key="1">
    <citation type="journal article" date="2014" name="Front. Microbiol.">
        <title>High frequency of phylogenetically diverse reductive dehalogenase-homologous genes in deep subseafloor sedimentary metagenomes.</title>
        <authorList>
            <person name="Kawai M."/>
            <person name="Futagami T."/>
            <person name="Toyoda A."/>
            <person name="Takaki Y."/>
            <person name="Nishi S."/>
            <person name="Hori S."/>
            <person name="Arai W."/>
            <person name="Tsubouchi T."/>
            <person name="Morono Y."/>
            <person name="Uchiyama I."/>
            <person name="Ito T."/>
            <person name="Fujiyama A."/>
            <person name="Inagaki F."/>
            <person name="Takami H."/>
        </authorList>
    </citation>
    <scope>NUCLEOTIDE SEQUENCE</scope>
    <source>
        <strain evidence="3">Expedition CK06-06</strain>
    </source>
</reference>
<sequence length="329" mass="37577">RGDYSAGEHVGFYTDKKTGLPVYSLYGKTRKPTPEMLKNIDVLVYDIQDIGCRSYTFISTMGYAMEAAAENNIDFVVLDRPNPLGGNKIEGAIVEEGYYSMVSAFPIPYVYGLTCGELANLLNKEKLLAGKKSCNLIVVPMKGWKRKMKFEDTGLEWVLSSPHIPHAYSAPYYVATGVMGELGVFTEGVGYTLPFQIYAAEWIDPYKLADAMNALGLKGVIFRPVVFKPYYGKWAKKEMKGVRIHIIDADKFNLMGLQFMFMDVHHTMYPDIDVYALSKTRHNMFDKVTGSSKIRETFFKNYKYSDIEQIMNKDVENFRKLSKKYYLYK</sequence>
<dbReference type="PANTHER" id="PTHR42915:SF1">
    <property type="entry name" value="PEPTIDOGLYCAN BETA-N-ACETYLMURAMIDASE NAMZ"/>
    <property type="match status" value="1"/>
</dbReference>
<feature type="non-terminal residue" evidence="3">
    <location>
        <position position="1"/>
    </location>
</feature>
<dbReference type="InterPro" id="IPR048503">
    <property type="entry name" value="NamZ_C"/>
</dbReference>
<comment type="caution">
    <text evidence="3">The sequence shown here is derived from an EMBL/GenBank/DDBJ whole genome shotgun (WGS) entry which is preliminary data.</text>
</comment>
<feature type="domain" description="Peptidoglycan beta-N-acetylmuramidase NamZ C-terminal" evidence="2">
    <location>
        <begin position="173"/>
        <end position="328"/>
    </location>
</feature>
<dbReference type="Pfam" id="PF20732">
    <property type="entry name" value="NamZ_C"/>
    <property type="match status" value="1"/>
</dbReference>
<dbReference type="EMBL" id="BART01009548">
    <property type="protein sequence ID" value="GAG77811.1"/>
    <property type="molecule type" value="Genomic_DNA"/>
</dbReference>
<organism evidence="3">
    <name type="scientific">marine sediment metagenome</name>
    <dbReference type="NCBI Taxonomy" id="412755"/>
    <lineage>
        <taxon>unclassified sequences</taxon>
        <taxon>metagenomes</taxon>
        <taxon>ecological metagenomes</taxon>
    </lineage>
</organism>
<evidence type="ECO:0000259" key="1">
    <source>
        <dbReference type="Pfam" id="PF07075"/>
    </source>
</evidence>
<dbReference type="InterPro" id="IPR008302">
    <property type="entry name" value="NamZ"/>
</dbReference>
<dbReference type="Gene3D" id="3.40.50.12170">
    <property type="entry name" value="Uncharacterised protein PF07075, DUF1343"/>
    <property type="match status" value="1"/>
</dbReference>
<proteinExistence type="predicted"/>
<evidence type="ECO:0000313" key="3">
    <source>
        <dbReference type="EMBL" id="GAG77811.1"/>
    </source>
</evidence>
<dbReference type="PANTHER" id="PTHR42915">
    <property type="entry name" value="HYPOTHETICAL 460 KDA PROTEIN IN FEUA-SIGW INTERGENIC REGION [PRECURSOR]"/>
    <property type="match status" value="1"/>
</dbReference>
<dbReference type="GO" id="GO:0033922">
    <property type="term" value="F:peptidoglycan beta-N-acetylmuramidase activity"/>
    <property type="evidence" value="ECO:0007669"/>
    <property type="project" value="InterPro"/>
</dbReference>
<dbReference type="Gene3D" id="3.90.1150.140">
    <property type="match status" value="1"/>
</dbReference>
<name>X1C092_9ZZZZ</name>
<feature type="domain" description="Peptidoglycan beta-N-acetylmuramidase NamZ N-terminal" evidence="1">
    <location>
        <begin position="1"/>
        <end position="166"/>
    </location>
</feature>